<feature type="compositionally biased region" description="Basic residues" evidence="1">
    <location>
        <begin position="235"/>
        <end position="245"/>
    </location>
</feature>
<evidence type="ECO:0000313" key="4">
    <source>
        <dbReference type="Proteomes" id="UP000028837"/>
    </source>
</evidence>
<evidence type="ECO:0000313" key="3">
    <source>
        <dbReference type="EMBL" id="KFG32103.1"/>
    </source>
</evidence>
<sequence>MAPSLIQSVVSGQTAWTVARKTMVCHGKTRQAMSMSRPHGAARLLSVTALIAVMALSSHMLDIVFASQSVATKAAVSAPRPPYYVGGMTESTDDGTTEPTDDGTTDATEAADDGITDDPDDGTADAGEAADYRTTEASEAADYGTTEASGTADDRTTETSEAADDGATKATKSTYDGVTKAIRKNASLAAAGEQIAVAQYKGRDFGGSAYAEPLVVVREQRERSRSRMVDAKTARSTRRTVHRTTRVPVPRSVRRSVLVTRRKTQRTQLVALMILAAAAASSAALLLAMERAKRRKPVARGKFAARVRKSYSRLLRLLLAWQTQHRLGGDNRREGGRTTGSSPWSGGHCRRHHWRARKFALLLPERRDSKVCFEGSRAPLVWQSGTYSPGVPAMSNEHDVIELSHGYPHPCRAFTKLYGNCFHEGVYFLWGPAFARNYCVL</sequence>
<dbReference type="Proteomes" id="UP000028837">
    <property type="component" value="Unassembled WGS sequence"/>
</dbReference>
<keyword evidence="2" id="KW-0472">Membrane</keyword>
<name>A0A086JIY5_TOXGO</name>
<dbReference type="EMBL" id="AHZU02001464">
    <property type="protein sequence ID" value="KFG32103.1"/>
    <property type="molecule type" value="Genomic_DNA"/>
</dbReference>
<proteinExistence type="predicted"/>
<keyword evidence="2" id="KW-1133">Transmembrane helix</keyword>
<accession>A0A086JIY5</accession>
<organism evidence="3 4">
    <name type="scientific">Toxoplasma gondii GAB2-2007-GAL-DOM2</name>
    <dbReference type="NCBI Taxonomy" id="1130820"/>
    <lineage>
        <taxon>Eukaryota</taxon>
        <taxon>Sar</taxon>
        <taxon>Alveolata</taxon>
        <taxon>Apicomplexa</taxon>
        <taxon>Conoidasida</taxon>
        <taxon>Coccidia</taxon>
        <taxon>Eucoccidiorida</taxon>
        <taxon>Eimeriorina</taxon>
        <taxon>Sarcocystidae</taxon>
        <taxon>Toxoplasma</taxon>
    </lineage>
</organism>
<feature type="region of interest" description="Disordered" evidence="1">
    <location>
        <begin position="226"/>
        <end position="245"/>
    </location>
</feature>
<evidence type="ECO:0000256" key="1">
    <source>
        <dbReference type="SAM" id="MobiDB-lite"/>
    </source>
</evidence>
<feature type="region of interest" description="Disordered" evidence="1">
    <location>
        <begin position="81"/>
        <end position="168"/>
    </location>
</feature>
<evidence type="ECO:0000256" key="2">
    <source>
        <dbReference type="SAM" id="Phobius"/>
    </source>
</evidence>
<comment type="caution">
    <text evidence="3">The sequence shown here is derived from an EMBL/GenBank/DDBJ whole genome shotgun (WGS) entry which is preliminary data.</text>
</comment>
<dbReference type="OrthoDB" id="10650543at2759"/>
<keyword evidence="2 3" id="KW-0812">Transmembrane</keyword>
<feature type="transmembrane region" description="Helical" evidence="2">
    <location>
        <begin position="269"/>
        <end position="288"/>
    </location>
</feature>
<feature type="compositionally biased region" description="Acidic residues" evidence="1">
    <location>
        <begin position="91"/>
        <end position="123"/>
    </location>
</feature>
<dbReference type="AlphaFoldDB" id="A0A086JIY5"/>
<gene>
    <name evidence="3" type="ORF">TGDOM2_206290</name>
</gene>
<dbReference type="VEuPathDB" id="ToxoDB:TGDOM2_206290"/>
<protein>
    <submittedName>
        <fullName evidence="3">Putative transmembrane protein</fullName>
    </submittedName>
</protein>
<reference evidence="3 4" key="1">
    <citation type="submission" date="2014-02" db="EMBL/GenBank/DDBJ databases">
        <authorList>
            <person name="Sibley D."/>
            <person name="Venepally P."/>
            <person name="Karamycheva S."/>
            <person name="Hadjithomas M."/>
            <person name="Khan A."/>
            <person name="Brunk B."/>
            <person name="Roos D."/>
            <person name="Caler E."/>
            <person name="Lorenzi H."/>
        </authorList>
    </citation>
    <scope>NUCLEOTIDE SEQUENCE [LARGE SCALE GENOMIC DNA]</scope>
    <source>
        <strain evidence="3 4">GAB2-2007-GAL-DOM2</strain>
    </source>
</reference>